<reference evidence="1" key="1">
    <citation type="submission" date="2023-05" db="EMBL/GenBank/DDBJ databases">
        <title>Genome and transcriptome analyses reveal genes involved in the formation of fine ridges on petal epidermal cells in Hibiscus trionum.</title>
        <authorList>
            <person name="Koshimizu S."/>
            <person name="Masuda S."/>
            <person name="Ishii T."/>
            <person name="Shirasu K."/>
            <person name="Hoshino A."/>
            <person name="Arita M."/>
        </authorList>
    </citation>
    <scope>NUCLEOTIDE SEQUENCE</scope>
    <source>
        <strain evidence="1">Hamamatsu line</strain>
    </source>
</reference>
<dbReference type="OrthoDB" id="1704443at2759"/>
<dbReference type="AlphaFoldDB" id="A0A9W7M8U7"/>
<accession>A0A9W7M8U7</accession>
<organism evidence="1 2">
    <name type="scientific">Hibiscus trionum</name>
    <name type="common">Flower of an hour</name>
    <dbReference type="NCBI Taxonomy" id="183268"/>
    <lineage>
        <taxon>Eukaryota</taxon>
        <taxon>Viridiplantae</taxon>
        <taxon>Streptophyta</taxon>
        <taxon>Embryophyta</taxon>
        <taxon>Tracheophyta</taxon>
        <taxon>Spermatophyta</taxon>
        <taxon>Magnoliopsida</taxon>
        <taxon>eudicotyledons</taxon>
        <taxon>Gunneridae</taxon>
        <taxon>Pentapetalae</taxon>
        <taxon>rosids</taxon>
        <taxon>malvids</taxon>
        <taxon>Malvales</taxon>
        <taxon>Malvaceae</taxon>
        <taxon>Malvoideae</taxon>
        <taxon>Hibiscus</taxon>
    </lineage>
</organism>
<dbReference type="GO" id="GO:0046556">
    <property type="term" value="F:alpha-L-arabinofuranosidase activity"/>
    <property type="evidence" value="ECO:0007669"/>
    <property type="project" value="InterPro"/>
</dbReference>
<dbReference type="PANTHER" id="PTHR31151:SF0">
    <property type="entry name" value="PROLINE-TRNA LIGASE (DUF1680)"/>
    <property type="match status" value="1"/>
</dbReference>
<dbReference type="EMBL" id="BSYR01000026">
    <property type="protein sequence ID" value="GMI94592.1"/>
    <property type="molecule type" value="Genomic_DNA"/>
</dbReference>
<proteinExistence type="predicted"/>
<keyword evidence="2" id="KW-1185">Reference proteome</keyword>
<evidence type="ECO:0000313" key="1">
    <source>
        <dbReference type="EMBL" id="GMI94592.1"/>
    </source>
</evidence>
<comment type="caution">
    <text evidence="1">The sequence shown here is derived from an EMBL/GenBank/DDBJ whole genome shotgun (WGS) entry which is preliminary data.</text>
</comment>
<sequence length="135" mass="15054">MVEPFDFPGMVLAHQGTENNLAITDSPNDDATYSFRLVAGLDGKDNSVSLESVSQKGYYVYSNVNYSSSLSMKFSCILASSEAGFEQAISFVMNNGISEYHPISFVAKGQRRNFLMVPLQSFRDESYTIYFNIQP</sequence>
<dbReference type="InterPro" id="IPR036195">
    <property type="entry name" value="AbfB_ABD_sf"/>
</dbReference>
<dbReference type="SUPFAM" id="SSF110221">
    <property type="entry name" value="AbfB domain"/>
    <property type="match status" value="1"/>
</dbReference>
<evidence type="ECO:0000313" key="2">
    <source>
        <dbReference type="Proteomes" id="UP001165190"/>
    </source>
</evidence>
<dbReference type="PANTHER" id="PTHR31151">
    <property type="entry name" value="PROLINE-TRNA LIGASE (DUF1680)"/>
    <property type="match status" value="1"/>
</dbReference>
<protein>
    <submittedName>
        <fullName evidence="1">Uncharacterized protein</fullName>
    </submittedName>
</protein>
<dbReference type="GO" id="GO:0046373">
    <property type="term" value="P:L-arabinose metabolic process"/>
    <property type="evidence" value="ECO:0007669"/>
    <property type="project" value="InterPro"/>
</dbReference>
<dbReference type="Proteomes" id="UP001165190">
    <property type="component" value="Unassembled WGS sequence"/>
</dbReference>
<dbReference type="Gene3D" id="2.80.10.50">
    <property type="match status" value="1"/>
</dbReference>
<name>A0A9W7M8U7_HIBTR</name>
<gene>
    <name evidence="1" type="ORF">HRI_003128500</name>
</gene>